<dbReference type="Pfam" id="PF08291">
    <property type="entry name" value="Peptidase_M15_3"/>
    <property type="match status" value="1"/>
</dbReference>
<dbReference type="STRING" id="1806892.AZH43_17530"/>
<evidence type="ECO:0000313" key="2">
    <source>
        <dbReference type="EMBL" id="KYQ70682.1"/>
    </source>
</evidence>
<proteinExistence type="predicted"/>
<gene>
    <name evidence="2" type="ORF">AZH43_17530</name>
</gene>
<sequence length="248" mass="28276">MKHFLIIGLLFCLTACSQKQTGQLIYSSNASGQHNNVKRKSVQPKRSYPKNAPIEYQHWISQPSHKAQVNRYQTFLKKYNLLGVVPEFELFQTARDWQNCHASEYEIPPQEIWNNIVPTLNIFKELINDNVIDDFTVTSVYRNSALNRCAKGADSSKHVFNAALDFRIGPEQPILEELTMIQQTKTNLCQFWVKNGDRLNMGLGVYASGQIHIDSAGYRTWGPDHKSTSSPCITQLLSNRNDKGNVDE</sequence>
<dbReference type="Gene3D" id="3.30.1380.10">
    <property type="match status" value="1"/>
</dbReference>
<keyword evidence="3" id="KW-1185">Reference proteome</keyword>
<feature type="domain" description="Peptidase M15A C-terminal" evidence="1">
    <location>
        <begin position="129"/>
        <end position="171"/>
    </location>
</feature>
<dbReference type="AlphaFoldDB" id="A0A151XXY5"/>
<dbReference type="OrthoDB" id="6695647at2"/>
<dbReference type="SUPFAM" id="SSF55166">
    <property type="entry name" value="Hedgehog/DD-peptidase"/>
    <property type="match status" value="1"/>
</dbReference>
<dbReference type="InterPro" id="IPR013230">
    <property type="entry name" value="Peptidase_M15A_C"/>
</dbReference>
<dbReference type="EMBL" id="LUAW01000048">
    <property type="protein sequence ID" value="KYQ70682.1"/>
    <property type="molecule type" value="Genomic_DNA"/>
</dbReference>
<evidence type="ECO:0000259" key="1">
    <source>
        <dbReference type="Pfam" id="PF08291"/>
    </source>
</evidence>
<organism evidence="2 3">
    <name type="scientific">Acinetobacter pragensis</name>
    <dbReference type="NCBI Taxonomy" id="1806892"/>
    <lineage>
        <taxon>Bacteria</taxon>
        <taxon>Pseudomonadati</taxon>
        <taxon>Pseudomonadota</taxon>
        <taxon>Gammaproteobacteria</taxon>
        <taxon>Moraxellales</taxon>
        <taxon>Moraxellaceae</taxon>
        <taxon>Acinetobacter</taxon>
    </lineage>
</organism>
<comment type="caution">
    <text evidence="2">The sequence shown here is derived from an EMBL/GenBank/DDBJ whole genome shotgun (WGS) entry which is preliminary data.</text>
</comment>
<dbReference type="RefSeq" id="WP_067671820.1">
    <property type="nucleotide sequence ID" value="NZ_CBCSIK010000006.1"/>
</dbReference>
<reference evidence="2 3" key="1">
    <citation type="submission" date="2016-03" db="EMBL/GenBank/DDBJ databases">
        <title>Acinetobacter genomospecies 28 strain ANC 4149.</title>
        <authorList>
            <person name="Radolfova-Krizova L."/>
            <person name="Nemec A."/>
        </authorList>
    </citation>
    <scope>NUCLEOTIDE SEQUENCE [LARGE SCALE GENOMIC DNA]</scope>
    <source>
        <strain evidence="2 3">ANC 4149</strain>
    </source>
</reference>
<evidence type="ECO:0000313" key="3">
    <source>
        <dbReference type="Proteomes" id="UP000076276"/>
    </source>
</evidence>
<dbReference type="Proteomes" id="UP000076276">
    <property type="component" value="Unassembled WGS sequence"/>
</dbReference>
<name>A0A151XXY5_9GAMM</name>
<accession>A0A151XXY5</accession>
<protein>
    <submittedName>
        <fullName evidence="2">Peptidase M15</fullName>
    </submittedName>
</protein>
<dbReference type="InterPro" id="IPR009045">
    <property type="entry name" value="Zn_M74/Hedgehog-like"/>
</dbReference>